<dbReference type="GO" id="GO:0030170">
    <property type="term" value="F:pyridoxal phosphate binding"/>
    <property type="evidence" value="ECO:0007669"/>
    <property type="project" value="InterPro"/>
</dbReference>
<proteinExistence type="inferred from homology"/>
<reference evidence="12" key="1">
    <citation type="journal article" date="2020" name="mSystems">
        <title>Genome- and Community-Level Interaction Insights into Carbon Utilization and Element Cycling Functions of Hydrothermarchaeota in Hydrothermal Sediment.</title>
        <authorList>
            <person name="Zhou Z."/>
            <person name="Liu Y."/>
            <person name="Xu W."/>
            <person name="Pan J."/>
            <person name="Luo Z.H."/>
            <person name="Li M."/>
        </authorList>
    </citation>
    <scope>NUCLEOTIDE SEQUENCE [LARGE SCALE GENOMIC DNA]</scope>
    <source>
        <strain evidence="12">SpSt-289</strain>
    </source>
</reference>
<evidence type="ECO:0000256" key="7">
    <source>
        <dbReference type="ARBA" id="ARBA00022898"/>
    </source>
</evidence>
<accession>A0A7C1FH70</accession>
<dbReference type="InterPro" id="IPR035090">
    <property type="entry name" value="Pyridoxal_P_attach_site"/>
</dbReference>
<evidence type="ECO:0000256" key="5">
    <source>
        <dbReference type="ARBA" id="ARBA00022676"/>
    </source>
</evidence>
<dbReference type="FunFam" id="3.40.50.2000:FF:000005">
    <property type="entry name" value="Alpha-1,4 glucan phosphorylase"/>
    <property type="match status" value="1"/>
</dbReference>
<dbReference type="PROSITE" id="PS00102">
    <property type="entry name" value="PHOSPHORYLASE"/>
    <property type="match status" value="1"/>
</dbReference>
<dbReference type="EMBL" id="DSMG01000165">
    <property type="protein sequence ID" value="HDX32912.1"/>
    <property type="molecule type" value="Genomic_DNA"/>
</dbReference>
<dbReference type="GO" id="GO:0005737">
    <property type="term" value="C:cytoplasm"/>
    <property type="evidence" value="ECO:0007669"/>
    <property type="project" value="TreeGrafter"/>
</dbReference>
<dbReference type="PIRSF" id="PIRSF000460">
    <property type="entry name" value="Pprylas_GlgP"/>
    <property type="match status" value="1"/>
</dbReference>
<keyword evidence="4" id="KW-0321">Glycogen metabolism</keyword>
<evidence type="ECO:0000256" key="11">
    <source>
        <dbReference type="RuleBase" id="RU000587"/>
    </source>
</evidence>
<name>A0A7C1FH70_9CHLR</name>
<evidence type="ECO:0000256" key="10">
    <source>
        <dbReference type="PIRSR" id="PIRSR000460-1"/>
    </source>
</evidence>
<dbReference type="SUPFAM" id="SSF53756">
    <property type="entry name" value="UDP-Glycosyltransferase/glycogen phosphorylase"/>
    <property type="match status" value="1"/>
</dbReference>
<gene>
    <name evidence="12" type="ORF">ENQ20_15700</name>
</gene>
<dbReference type="GO" id="GO:0005980">
    <property type="term" value="P:glycogen catabolic process"/>
    <property type="evidence" value="ECO:0007669"/>
    <property type="project" value="TreeGrafter"/>
</dbReference>
<evidence type="ECO:0000256" key="6">
    <source>
        <dbReference type="ARBA" id="ARBA00022679"/>
    </source>
</evidence>
<comment type="catalytic activity">
    <reaction evidence="1 11">
        <text>[(1-&gt;4)-alpha-D-glucosyl](n) + phosphate = [(1-&gt;4)-alpha-D-glucosyl](n-1) + alpha-D-glucose 1-phosphate</text>
        <dbReference type="Rhea" id="RHEA:41732"/>
        <dbReference type="Rhea" id="RHEA-COMP:9584"/>
        <dbReference type="Rhea" id="RHEA-COMP:9586"/>
        <dbReference type="ChEBI" id="CHEBI:15444"/>
        <dbReference type="ChEBI" id="CHEBI:43474"/>
        <dbReference type="ChEBI" id="CHEBI:58601"/>
        <dbReference type="EC" id="2.4.1.1"/>
    </reaction>
</comment>
<evidence type="ECO:0000313" key="12">
    <source>
        <dbReference type="EMBL" id="HDX32912.1"/>
    </source>
</evidence>
<keyword evidence="6 11" id="KW-0808">Transferase</keyword>
<dbReference type="PANTHER" id="PTHR11468:SF3">
    <property type="entry name" value="GLYCOGEN PHOSPHORYLASE, LIVER FORM"/>
    <property type="match status" value="1"/>
</dbReference>
<feature type="modified residue" description="N6-(pyridoxal phosphate)lysine" evidence="10">
    <location>
        <position position="673"/>
    </location>
</feature>
<sequence>MMTTTTTKTISDALKAPISVEALRQAVIQRLYNSVGKAIQSATKHDLYQALSLAIRDLLTERWRKTTEAHYAANPKFVYYLSAEYMLGKQLGQNLTYTGVTEAAAQVAAEFGASLEEFFELEPEPGLGNGGLGRLAACFMDSLATLNLPAVGYGIRYEFGIFRQTFVDGWQVEQPDTWLLHGNPWEFIHSDDMIEVGFGGYTEHMRDSSGRLRVRWIPGQKVLGEPCTMLVPGYGTNTVNILRLWRARAAEEFDFQMFDTGNYIQAVQQKIFSENISKVLYPNDGTPQGRELRLRQQYFFVACSLRDMIRRFRLRNQDWNAFPDKVAIQLNDTHPVIAIPELMRILVDEEGLKWEQAWDITQGTFAYTCHTLLPEALERWPVSLFEYLLPRHLEIIYEINHRFLAQVRARFPGDNARVARMSLIDENDGRQVRMANLASVGSFAINGVAELQSRLLREYTLADFGEMFPEKFQNKTNGVSPRRFLLLSNPRLCSLITEVVGEGWINDLERLRGLENYVDDPAFRQRWREIKQQNKADLIAFAHRSTGVALDPAAMMDVMVKRLHEYKRQLLKLLHVVTLYQRLQDNPNLDIVPRTFLFGAKSASGYATAKLIIKLINSVAEVVNNDPVVRNRLKVAFPANFNVTMGQIIYPGAELSEQISLAGKEASGTGNMKFALNGALTIGTLDGANIEIRELVGPENFFLFGLNAEEVMALKASGYRPYDWYASNPSLKRAVDAIASGAFSRGDTSLFRPLVESLLSRDEYLVFADYQAYIDCQERVSQAYLDQEAWTRMSILNTARTGYFSSDRTIREYARDIWKLKPVRVE</sequence>
<dbReference type="InterPro" id="IPR011833">
    <property type="entry name" value="Glycg_phsphrylas"/>
</dbReference>
<comment type="caution">
    <text evidence="12">The sequence shown here is derived from an EMBL/GenBank/DDBJ whole genome shotgun (WGS) entry which is preliminary data.</text>
</comment>
<dbReference type="Pfam" id="PF00343">
    <property type="entry name" value="Phosphorylase"/>
    <property type="match status" value="1"/>
</dbReference>
<evidence type="ECO:0000256" key="9">
    <source>
        <dbReference type="ARBA" id="ARBA00025174"/>
    </source>
</evidence>
<keyword evidence="5 11" id="KW-0328">Glycosyltransferase</keyword>
<dbReference type="CDD" id="cd04300">
    <property type="entry name" value="GT35_Glycogen_Phosphorylase"/>
    <property type="match status" value="1"/>
</dbReference>
<dbReference type="InterPro" id="IPR000811">
    <property type="entry name" value="Glyco_trans_35"/>
</dbReference>
<dbReference type="FunFam" id="3.40.50.2000:FF:000149">
    <property type="entry name" value="Glycogen phosphorylase, muscle form"/>
    <property type="match status" value="1"/>
</dbReference>
<dbReference type="Gene3D" id="3.40.50.2000">
    <property type="entry name" value="Glycogen Phosphorylase B"/>
    <property type="match status" value="2"/>
</dbReference>
<comment type="function">
    <text evidence="9">Phosphorylase is an important allosteric enzyme in carbohydrate metabolism. Enzymes from different sources differ in their regulatory mechanisms and in their natural substrates. However, all known phosphorylases share catalytic and structural properties.</text>
</comment>
<dbReference type="AlphaFoldDB" id="A0A7C1FH70"/>
<dbReference type="PANTHER" id="PTHR11468">
    <property type="entry name" value="GLYCOGEN PHOSPHORYLASE"/>
    <property type="match status" value="1"/>
</dbReference>
<evidence type="ECO:0000256" key="3">
    <source>
        <dbReference type="ARBA" id="ARBA00006047"/>
    </source>
</evidence>
<organism evidence="12">
    <name type="scientific">Caldilinea aerophila</name>
    <dbReference type="NCBI Taxonomy" id="133453"/>
    <lineage>
        <taxon>Bacteria</taxon>
        <taxon>Bacillati</taxon>
        <taxon>Chloroflexota</taxon>
        <taxon>Caldilineae</taxon>
        <taxon>Caldilineales</taxon>
        <taxon>Caldilineaceae</taxon>
        <taxon>Caldilinea</taxon>
    </lineage>
</organism>
<dbReference type="NCBIfam" id="TIGR02093">
    <property type="entry name" value="P_ylase"/>
    <property type="match status" value="1"/>
</dbReference>
<evidence type="ECO:0000256" key="1">
    <source>
        <dbReference type="ARBA" id="ARBA00001275"/>
    </source>
</evidence>
<protein>
    <recommendedName>
        <fullName evidence="11">Alpha-1,4 glucan phosphorylase</fullName>
        <ecNumber evidence="11">2.4.1.1</ecNumber>
    </recommendedName>
</protein>
<comment type="similarity">
    <text evidence="3 11">Belongs to the glycogen phosphorylase family.</text>
</comment>
<dbReference type="GO" id="GO:0008184">
    <property type="term" value="F:glycogen phosphorylase activity"/>
    <property type="evidence" value="ECO:0007669"/>
    <property type="project" value="InterPro"/>
</dbReference>
<comment type="cofactor">
    <cofactor evidence="2 11">
        <name>pyridoxal 5'-phosphate</name>
        <dbReference type="ChEBI" id="CHEBI:597326"/>
    </cofactor>
</comment>
<dbReference type="EC" id="2.4.1.1" evidence="11"/>
<keyword evidence="8 11" id="KW-0119">Carbohydrate metabolism</keyword>
<evidence type="ECO:0000256" key="2">
    <source>
        <dbReference type="ARBA" id="ARBA00001933"/>
    </source>
</evidence>
<evidence type="ECO:0000256" key="4">
    <source>
        <dbReference type="ARBA" id="ARBA00022600"/>
    </source>
</evidence>
<comment type="function">
    <text evidence="11">Allosteric enzyme that catalyzes the rate-limiting step in glycogen catabolism, the phosphorolytic cleavage of glycogen to produce glucose-1-phosphate, and plays a central role in maintaining cellular and organismal glucose homeostasis.</text>
</comment>
<evidence type="ECO:0000256" key="8">
    <source>
        <dbReference type="ARBA" id="ARBA00023277"/>
    </source>
</evidence>
<keyword evidence="7 10" id="KW-0663">Pyridoxal phosphate</keyword>